<comment type="subcellular location">
    <subcellularLocation>
        <location evidence="1">Late endosome membrane</location>
        <topology evidence="1">Peripheral membrane protein</topology>
        <orientation evidence="1">Cytoplasmic side</orientation>
    </subcellularLocation>
    <subcellularLocation>
        <location evidence="2">Lysosome membrane</location>
        <topology evidence="2">Peripheral membrane protein</topology>
        <orientation evidence="2">Cytoplasmic side</orientation>
    </subcellularLocation>
</comment>
<feature type="domain" description="LITAF" evidence="13">
    <location>
        <begin position="221"/>
        <end position="305"/>
    </location>
</feature>
<evidence type="ECO:0000256" key="2">
    <source>
        <dbReference type="ARBA" id="ARBA00004630"/>
    </source>
</evidence>
<dbReference type="PANTHER" id="PTHR23292">
    <property type="entry name" value="LIPOPOLYSACCHARIDE-INDUCED TUMOR NECROSIS FACTOR-ALPHA FACTOR"/>
    <property type="match status" value="1"/>
</dbReference>
<dbReference type="InterPro" id="IPR006629">
    <property type="entry name" value="LITAF"/>
</dbReference>
<dbReference type="OMA" id="YTYKRVC"/>
<dbReference type="InParanoid" id="G3PLG6"/>
<keyword evidence="6" id="KW-0967">Endosome</keyword>
<sequence length="307" mass="32530">MQKSGAFASCVGTARRGGVGPNTPPSPLLPPCVCVRVRVSLMTWGVNPPERMLTLTIRIPTCRRQTASSDVEAPAGPTLSGPDFRWWPDSFGGVSFPSCRHPASMSSDPPPPYPGGPSAPLLEEKNGQPVTAPGANAPIQGQPLPPDYGPPPYEATHPGFLPPHVPGDGPMPMHPLQPGGPYPLPPGQFPLPMPGQMGPCPGQFVHMGGHTATVLSPPGAATTVTVLQGEMFQTSPVQTVCPHCQQAIVTRISHDVGLMNSLFCLFCFFVGCDLGCCLIPCLIDDLKDVTHSCPYCKGYIYTYKRIC</sequence>
<evidence type="ECO:0000256" key="10">
    <source>
        <dbReference type="ARBA" id="ARBA00040553"/>
    </source>
</evidence>
<reference evidence="14 15" key="1">
    <citation type="journal article" date="2021" name="G3 (Bethesda)">
        <title>Improved contiguity of the threespine stickleback genome using long-read sequencing.</title>
        <authorList>
            <person name="Nath S."/>
            <person name="Shaw D.E."/>
            <person name="White M.A."/>
        </authorList>
    </citation>
    <scope>NUCLEOTIDE SEQUENCE [LARGE SCALE GENOMIC DNA]</scope>
    <source>
        <strain evidence="14 15">Lake Benthic</strain>
    </source>
</reference>
<dbReference type="GeneTree" id="ENSGT00940000157696"/>
<reference evidence="14" key="3">
    <citation type="submission" date="2025-09" db="UniProtKB">
        <authorList>
            <consortium name="Ensembl"/>
        </authorList>
    </citation>
    <scope>IDENTIFICATION</scope>
</reference>
<dbReference type="GO" id="GO:0008270">
    <property type="term" value="F:zinc ion binding"/>
    <property type="evidence" value="ECO:0007669"/>
    <property type="project" value="TreeGrafter"/>
</dbReference>
<evidence type="ECO:0000256" key="11">
    <source>
        <dbReference type="ARBA" id="ARBA00041883"/>
    </source>
</evidence>
<keyword evidence="7" id="KW-0862">Zinc</keyword>
<dbReference type="Bgee" id="ENSGACG00000013969">
    <property type="expression patterns" value="Expressed in camera-type eye and 13 other cell types or tissues"/>
</dbReference>
<keyword evidence="4" id="KW-0053">Apoptosis</keyword>
<feature type="compositionally biased region" description="Pro residues" evidence="12">
    <location>
        <begin position="108"/>
        <end position="117"/>
    </location>
</feature>
<organism evidence="14 15">
    <name type="scientific">Gasterosteus aculeatus aculeatus</name>
    <name type="common">three-spined stickleback</name>
    <dbReference type="NCBI Taxonomy" id="481459"/>
    <lineage>
        <taxon>Eukaryota</taxon>
        <taxon>Metazoa</taxon>
        <taxon>Chordata</taxon>
        <taxon>Craniata</taxon>
        <taxon>Vertebrata</taxon>
        <taxon>Euteleostomi</taxon>
        <taxon>Actinopterygii</taxon>
        <taxon>Neopterygii</taxon>
        <taxon>Teleostei</taxon>
        <taxon>Neoteleostei</taxon>
        <taxon>Acanthomorphata</taxon>
        <taxon>Eupercaria</taxon>
        <taxon>Perciformes</taxon>
        <taxon>Cottioidei</taxon>
        <taxon>Gasterosteales</taxon>
        <taxon>Gasterosteidae</taxon>
        <taxon>Gasterosteus</taxon>
    </lineage>
</organism>
<evidence type="ECO:0000313" key="15">
    <source>
        <dbReference type="Proteomes" id="UP000007635"/>
    </source>
</evidence>
<dbReference type="GO" id="GO:0005634">
    <property type="term" value="C:nucleus"/>
    <property type="evidence" value="ECO:0007669"/>
    <property type="project" value="TreeGrafter"/>
</dbReference>
<evidence type="ECO:0000256" key="5">
    <source>
        <dbReference type="ARBA" id="ARBA00022723"/>
    </source>
</evidence>
<dbReference type="AlphaFoldDB" id="G3PLG6"/>
<dbReference type="SMART" id="SM00714">
    <property type="entry name" value="LITAF"/>
    <property type="match status" value="1"/>
</dbReference>
<proteinExistence type="inferred from homology"/>
<dbReference type="GO" id="GO:0098574">
    <property type="term" value="C:cytoplasmic side of lysosomal membrane"/>
    <property type="evidence" value="ECO:0007669"/>
    <property type="project" value="TreeGrafter"/>
</dbReference>
<comment type="similarity">
    <text evidence="3">Belongs to the CDIP1/LITAF family.</text>
</comment>
<name>G3PLG6_GASAC</name>
<evidence type="ECO:0000256" key="4">
    <source>
        <dbReference type="ARBA" id="ARBA00022703"/>
    </source>
</evidence>
<dbReference type="eggNOG" id="ENOG502S2GM">
    <property type="taxonomic scope" value="Eukaryota"/>
</dbReference>
<dbReference type="FunCoup" id="G3PLG6">
    <property type="interactions" value="259"/>
</dbReference>
<dbReference type="Pfam" id="PF10601">
    <property type="entry name" value="zf-LITAF-like"/>
    <property type="match status" value="1"/>
</dbReference>
<keyword evidence="9" id="KW-0458">Lysosome</keyword>
<keyword evidence="5" id="KW-0479">Metal-binding</keyword>
<keyword evidence="8" id="KW-0472">Membrane</keyword>
<feature type="region of interest" description="Disordered" evidence="12">
    <location>
        <begin position="100"/>
        <end position="184"/>
    </location>
</feature>
<dbReference type="Ensembl" id="ENSGACT00000018483.2">
    <property type="protein sequence ID" value="ENSGACP00000018447.2"/>
    <property type="gene ID" value="ENSGACG00000013969.2"/>
</dbReference>
<feature type="region of interest" description="Disordered" evidence="12">
    <location>
        <begin position="65"/>
        <end position="84"/>
    </location>
</feature>
<evidence type="ECO:0000256" key="12">
    <source>
        <dbReference type="SAM" id="MobiDB-lite"/>
    </source>
</evidence>
<evidence type="ECO:0000256" key="3">
    <source>
        <dbReference type="ARBA" id="ARBA00005975"/>
    </source>
</evidence>
<dbReference type="InterPro" id="IPR037519">
    <property type="entry name" value="LITAF_fam"/>
</dbReference>
<dbReference type="STRING" id="69293.ENSGACP00000018447"/>
<dbReference type="Proteomes" id="UP000007635">
    <property type="component" value="Chromosome XI"/>
</dbReference>
<evidence type="ECO:0000256" key="6">
    <source>
        <dbReference type="ARBA" id="ARBA00022753"/>
    </source>
</evidence>
<reference evidence="14" key="2">
    <citation type="submission" date="2025-08" db="UniProtKB">
        <authorList>
            <consortium name="Ensembl"/>
        </authorList>
    </citation>
    <scope>IDENTIFICATION</scope>
</reference>
<evidence type="ECO:0000313" key="14">
    <source>
        <dbReference type="Ensembl" id="ENSGACP00000018447.2"/>
    </source>
</evidence>
<feature type="compositionally biased region" description="Pro residues" evidence="12">
    <location>
        <begin position="143"/>
        <end position="153"/>
    </location>
</feature>
<evidence type="ECO:0000256" key="1">
    <source>
        <dbReference type="ARBA" id="ARBA00004492"/>
    </source>
</evidence>
<dbReference type="GO" id="GO:0098560">
    <property type="term" value="C:cytoplasmic side of late endosome membrane"/>
    <property type="evidence" value="ECO:0007669"/>
    <property type="project" value="TreeGrafter"/>
</dbReference>
<keyword evidence="15" id="KW-1185">Reference proteome</keyword>
<evidence type="ECO:0000259" key="13">
    <source>
        <dbReference type="PROSITE" id="PS51837"/>
    </source>
</evidence>
<protein>
    <recommendedName>
        <fullName evidence="10">Cell death-inducing p53-target protein 1</fullName>
    </recommendedName>
    <alternativeName>
        <fullName evidence="11">LITAF-like protein</fullName>
    </alternativeName>
</protein>
<dbReference type="GO" id="GO:0042771">
    <property type="term" value="P:intrinsic apoptotic signaling pathway in response to DNA damage by p53 class mediator"/>
    <property type="evidence" value="ECO:0007669"/>
    <property type="project" value="TreeGrafter"/>
</dbReference>
<evidence type="ECO:0000256" key="9">
    <source>
        <dbReference type="ARBA" id="ARBA00023228"/>
    </source>
</evidence>
<accession>G3PLG6</accession>
<dbReference type="PROSITE" id="PS51837">
    <property type="entry name" value="LITAF"/>
    <property type="match status" value="1"/>
</dbReference>
<dbReference type="OrthoDB" id="5599753at2759"/>
<dbReference type="PANTHER" id="PTHR23292:SF7">
    <property type="entry name" value="CELL DEATH-INDUCING P53-TARGET PROTEIN 1"/>
    <property type="match status" value="1"/>
</dbReference>
<evidence type="ECO:0000256" key="8">
    <source>
        <dbReference type="ARBA" id="ARBA00023136"/>
    </source>
</evidence>
<evidence type="ECO:0000256" key="7">
    <source>
        <dbReference type="ARBA" id="ARBA00022833"/>
    </source>
</evidence>
<feature type="compositionally biased region" description="Pro residues" evidence="12">
    <location>
        <begin position="172"/>
        <end position="184"/>
    </location>
</feature>